<dbReference type="HOGENOM" id="CLU_047148_0_0_6"/>
<comment type="catalytic activity">
    <reaction evidence="7 8">
        <text>(R)-pantoate + beta-alanine + ATP = (R)-pantothenate + AMP + diphosphate + H(+)</text>
        <dbReference type="Rhea" id="RHEA:10912"/>
        <dbReference type="ChEBI" id="CHEBI:15378"/>
        <dbReference type="ChEBI" id="CHEBI:15980"/>
        <dbReference type="ChEBI" id="CHEBI:29032"/>
        <dbReference type="ChEBI" id="CHEBI:30616"/>
        <dbReference type="ChEBI" id="CHEBI:33019"/>
        <dbReference type="ChEBI" id="CHEBI:57966"/>
        <dbReference type="ChEBI" id="CHEBI:456215"/>
        <dbReference type="EC" id="6.3.2.1"/>
    </reaction>
</comment>
<dbReference type="HAMAP" id="MF_00158">
    <property type="entry name" value="PanC"/>
    <property type="match status" value="1"/>
</dbReference>
<feature type="active site" description="Proton donor" evidence="8">
    <location>
        <position position="37"/>
    </location>
</feature>
<keyword evidence="5 8" id="KW-0547">Nucleotide-binding</keyword>
<dbReference type="GO" id="GO:0005829">
    <property type="term" value="C:cytosol"/>
    <property type="evidence" value="ECO:0007669"/>
    <property type="project" value="TreeGrafter"/>
</dbReference>
<evidence type="ECO:0000256" key="1">
    <source>
        <dbReference type="ARBA" id="ARBA00004990"/>
    </source>
</evidence>
<gene>
    <name evidence="8" type="primary">panC</name>
    <name evidence="9" type="ORF">FPB0191_01816</name>
</gene>
<feature type="binding site" evidence="8">
    <location>
        <begin position="184"/>
        <end position="187"/>
    </location>
    <ligand>
        <name>ATP</name>
        <dbReference type="ChEBI" id="CHEBI:30616"/>
    </ligand>
</feature>
<dbReference type="STRING" id="1267021.FPB0191_01816"/>
<feature type="binding site" evidence="8">
    <location>
        <position position="61"/>
    </location>
    <ligand>
        <name>(R)-pantoate</name>
        <dbReference type="ChEBI" id="CHEBI:15980"/>
    </ligand>
</feature>
<dbReference type="FunFam" id="3.40.50.620:FF:000013">
    <property type="entry name" value="Pantothenate synthetase"/>
    <property type="match status" value="1"/>
</dbReference>
<dbReference type="FunFam" id="3.30.1300.10:FF:000001">
    <property type="entry name" value="Pantothenate synthetase"/>
    <property type="match status" value="1"/>
</dbReference>
<comment type="subunit">
    <text evidence="8">Homodimer.</text>
</comment>
<evidence type="ECO:0000256" key="3">
    <source>
        <dbReference type="ARBA" id="ARBA00022598"/>
    </source>
</evidence>
<dbReference type="SUPFAM" id="SSF52374">
    <property type="entry name" value="Nucleotidylyl transferase"/>
    <property type="match status" value="1"/>
</dbReference>
<feature type="binding site" evidence="8">
    <location>
        <begin position="30"/>
        <end position="37"/>
    </location>
    <ligand>
        <name>ATP</name>
        <dbReference type="ChEBI" id="CHEBI:30616"/>
    </ligand>
</feature>
<dbReference type="EMBL" id="CP009056">
    <property type="protein sequence ID" value="AJA45632.1"/>
    <property type="molecule type" value="Genomic_DNA"/>
</dbReference>
<accession>A0A0A7S462</accession>
<dbReference type="KEGG" id="fpp:FPB0191_01816"/>
<name>A0A0A7S462_FRIPE</name>
<evidence type="ECO:0000256" key="2">
    <source>
        <dbReference type="ARBA" id="ARBA00009256"/>
    </source>
</evidence>
<organism evidence="9 10">
    <name type="scientific">Frischella perrara</name>
    <dbReference type="NCBI Taxonomy" id="1267021"/>
    <lineage>
        <taxon>Bacteria</taxon>
        <taxon>Pseudomonadati</taxon>
        <taxon>Pseudomonadota</taxon>
        <taxon>Gammaproteobacteria</taxon>
        <taxon>Orbales</taxon>
        <taxon>Orbaceae</taxon>
        <taxon>Frischella</taxon>
    </lineage>
</organism>
<evidence type="ECO:0000313" key="10">
    <source>
        <dbReference type="Proteomes" id="UP000030901"/>
    </source>
</evidence>
<comment type="subcellular location">
    <subcellularLocation>
        <location evidence="8">Cytoplasm</location>
    </subcellularLocation>
</comment>
<feature type="binding site" evidence="8">
    <location>
        <begin position="147"/>
        <end position="150"/>
    </location>
    <ligand>
        <name>ATP</name>
        <dbReference type="ChEBI" id="CHEBI:30616"/>
    </ligand>
</feature>
<dbReference type="NCBIfam" id="TIGR00018">
    <property type="entry name" value="panC"/>
    <property type="match status" value="1"/>
</dbReference>
<dbReference type="UniPathway" id="UPA00028">
    <property type="reaction ID" value="UER00005"/>
</dbReference>
<dbReference type="CDD" id="cd00560">
    <property type="entry name" value="PanC"/>
    <property type="match status" value="1"/>
</dbReference>
<comment type="similarity">
    <text evidence="2 8">Belongs to the pantothenate synthetase family.</text>
</comment>
<dbReference type="InterPro" id="IPR003721">
    <property type="entry name" value="Pantoate_ligase"/>
</dbReference>
<evidence type="ECO:0000256" key="5">
    <source>
        <dbReference type="ARBA" id="ARBA00022741"/>
    </source>
</evidence>
<evidence type="ECO:0000256" key="8">
    <source>
        <dbReference type="HAMAP-Rule" id="MF_00158"/>
    </source>
</evidence>
<dbReference type="AlphaFoldDB" id="A0A0A7S462"/>
<dbReference type="InterPro" id="IPR004821">
    <property type="entry name" value="Cyt_trans-like"/>
</dbReference>
<feature type="binding site" evidence="8">
    <location>
        <position position="61"/>
    </location>
    <ligand>
        <name>beta-alanine</name>
        <dbReference type="ChEBI" id="CHEBI:57966"/>
    </ligand>
</feature>
<keyword evidence="3 8" id="KW-0436">Ligase</keyword>
<dbReference type="OrthoDB" id="9773087at2"/>
<comment type="miscellaneous">
    <text evidence="8">The reaction proceeds by a bi uni uni bi ping pong mechanism.</text>
</comment>
<keyword evidence="4 8" id="KW-0566">Pantothenate biosynthesis</keyword>
<dbReference type="Pfam" id="PF02569">
    <property type="entry name" value="Pantoate_ligase"/>
    <property type="match status" value="1"/>
</dbReference>
<evidence type="ECO:0000256" key="4">
    <source>
        <dbReference type="ARBA" id="ARBA00022655"/>
    </source>
</evidence>
<dbReference type="InterPro" id="IPR014729">
    <property type="entry name" value="Rossmann-like_a/b/a_fold"/>
</dbReference>
<keyword evidence="10" id="KW-1185">Reference proteome</keyword>
<dbReference type="Gene3D" id="3.40.50.620">
    <property type="entry name" value="HUPs"/>
    <property type="match status" value="1"/>
</dbReference>
<dbReference type="Gene3D" id="3.30.1300.10">
    <property type="entry name" value="Pantoate-beta-alanine ligase, C-terminal domain"/>
    <property type="match status" value="1"/>
</dbReference>
<protein>
    <recommendedName>
        <fullName evidence="8">Pantothenate synthetase</fullName>
        <shortName evidence="8">PS</shortName>
        <ecNumber evidence="8">6.3.2.1</ecNumber>
    </recommendedName>
    <alternativeName>
        <fullName evidence="8">Pantoate--beta-alanine ligase</fullName>
    </alternativeName>
    <alternativeName>
        <fullName evidence="8">Pantoate-activating enzyme</fullName>
    </alternativeName>
</protein>
<evidence type="ECO:0000256" key="6">
    <source>
        <dbReference type="ARBA" id="ARBA00022840"/>
    </source>
</evidence>
<dbReference type="InterPro" id="IPR042176">
    <property type="entry name" value="Pantoate_ligase_C"/>
</dbReference>
<evidence type="ECO:0000313" key="9">
    <source>
        <dbReference type="EMBL" id="AJA45632.1"/>
    </source>
</evidence>
<keyword evidence="6 8" id="KW-0067">ATP-binding</keyword>
<sequence>MQVFNTVADVRNQIKEWRKQGLTVGLVPTMGYLHEGHQSLMAQAKQQNDKVIVSVFVNPIQFGPNEDLANYPRDLDRDILACQNMGVDMIFCPPASEMYDPHFSSFVDVIGITEQLCGKRRPGHFKGVCTVVTKLFNITQPDRAYFGQKDAQQLAVIKQMVNDLNIPIVIVGCPIIREADGLAKSSRNSYLSTQERNAALCLYQAITLAKSLLQQGERQSDKLINAMKTVIEQQPLARIDYIEITDFNTLKSVKHIEQSVLIALAVFIGNTRLIDNFVFTLPE</sequence>
<dbReference type="EC" id="6.3.2.1" evidence="8"/>
<reference evidence="9 10" key="1">
    <citation type="journal article" date="2014" name="Appl. Environ. Microbiol.">
        <title>Gut symbionts from distinct hosts exhibit genotoxic activity via divergent colibactin biosynthetic pathways.</title>
        <authorList>
            <person name="Engel P."/>
            <person name="Vizcaino M.I."/>
            <person name="Crawford J.M."/>
        </authorList>
    </citation>
    <scope>NUCLEOTIDE SEQUENCE [LARGE SCALE GENOMIC DNA]</scope>
    <source>
        <strain evidence="9 10">PEB0191</strain>
    </source>
</reference>
<comment type="function">
    <text evidence="8">Catalyzes the condensation of pantoate with beta-alanine in an ATP-dependent reaction via a pantoyl-adenylate intermediate.</text>
</comment>
<evidence type="ECO:0000256" key="7">
    <source>
        <dbReference type="ARBA" id="ARBA00048258"/>
    </source>
</evidence>
<dbReference type="GO" id="GO:0015940">
    <property type="term" value="P:pantothenate biosynthetic process"/>
    <property type="evidence" value="ECO:0007669"/>
    <property type="project" value="UniProtKB-UniRule"/>
</dbReference>
<dbReference type="PANTHER" id="PTHR21299">
    <property type="entry name" value="CYTIDYLATE KINASE/PANTOATE-BETA-ALANINE LIGASE"/>
    <property type="match status" value="1"/>
</dbReference>
<keyword evidence="8" id="KW-0963">Cytoplasm</keyword>
<dbReference type="Proteomes" id="UP000030901">
    <property type="component" value="Chromosome"/>
</dbReference>
<comment type="pathway">
    <text evidence="1 8">Cofactor biosynthesis; (R)-pantothenate biosynthesis; (R)-pantothenate from (R)-pantoate and beta-alanine: step 1/1.</text>
</comment>
<dbReference type="GO" id="GO:0005524">
    <property type="term" value="F:ATP binding"/>
    <property type="evidence" value="ECO:0007669"/>
    <property type="project" value="UniProtKB-KW"/>
</dbReference>
<dbReference type="GO" id="GO:0004592">
    <property type="term" value="F:pantoate-beta-alanine ligase activity"/>
    <property type="evidence" value="ECO:0007669"/>
    <property type="project" value="UniProtKB-UniRule"/>
</dbReference>
<dbReference type="PANTHER" id="PTHR21299:SF1">
    <property type="entry name" value="PANTOATE--BETA-ALANINE LIGASE"/>
    <property type="match status" value="1"/>
</dbReference>
<dbReference type="NCBIfam" id="TIGR00125">
    <property type="entry name" value="cyt_tran_rel"/>
    <property type="match status" value="1"/>
</dbReference>
<feature type="binding site" evidence="8">
    <location>
        <position position="153"/>
    </location>
    <ligand>
        <name>(R)-pantoate</name>
        <dbReference type="ChEBI" id="CHEBI:15980"/>
    </ligand>
</feature>
<dbReference type="RefSeq" id="WP_039105474.1">
    <property type="nucleotide sequence ID" value="NZ_CP009056.1"/>
</dbReference>
<feature type="binding site" evidence="8">
    <location>
        <position position="176"/>
    </location>
    <ligand>
        <name>ATP</name>
        <dbReference type="ChEBI" id="CHEBI:30616"/>
    </ligand>
</feature>
<proteinExistence type="inferred from homology"/>